<gene>
    <name evidence="1" type="ORF">S01H1_04174</name>
</gene>
<sequence>MPDLIEAWNKLNPKTGIANQNREKHTIAPGKVKWGTYGNYKLRDYLMNLIEVLENDKVVVQIPKTNQQYFKILEKNIIESSKKMVKLL</sequence>
<organism evidence="1">
    <name type="scientific">marine sediment metagenome</name>
    <dbReference type="NCBI Taxonomy" id="412755"/>
    <lineage>
        <taxon>unclassified sequences</taxon>
        <taxon>metagenomes</taxon>
        <taxon>ecological metagenomes</taxon>
    </lineage>
</organism>
<proteinExistence type="predicted"/>
<name>X0SPD5_9ZZZZ</name>
<dbReference type="EMBL" id="BARS01002217">
    <property type="protein sequence ID" value="GAF82934.1"/>
    <property type="molecule type" value="Genomic_DNA"/>
</dbReference>
<comment type="caution">
    <text evidence="1">The sequence shown here is derived from an EMBL/GenBank/DDBJ whole genome shotgun (WGS) entry which is preliminary data.</text>
</comment>
<protein>
    <submittedName>
        <fullName evidence="1">Uncharacterized protein</fullName>
    </submittedName>
</protein>
<reference evidence="1" key="1">
    <citation type="journal article" date="2014" name="Front. Microbiol.">
        <title>High frequency of phylogenetically diverse reductive dehalogenase-homologous genes in deep subseafloor sedimentary metagenomes.</title>
        <authorList>
            <person name="Kawai M."/>
            <person name="Futagami T."/>
            <person name="Toyoda A."/>
            <person name="Takaki Y."/>
            <person name="Nishi S."/>
            <person name="Hori S."/>
            <person name="Arai W."/>
            <person name="Tsubouchi T."/>
            <person name="Morono Y."/>
            <person name="Uchiyama I."/>
            <person name="Ito T."/>
            <person name="Fujiyama A."/>
            <person name="Inagaki F."/>
            <person name="Takami H."/>
        </authorList>
    </citation>
    <scope>NUCLEOTIDE SEQUENCE</scope>
    <source>
        <strain evidence="1">Expedition CK06-06</strain>
    </source>
</reference>
<dbReference type="AlphaFoldDB" id="X0SPD5"/>
<evidence type="ECO:0000313" key="1">
    <source>
        <dbReference type="EMBL" id="GAF82934.1"/>
    </source>
</evidence>
<accession>X0SPD5</accession>